<evidence type="ECO:0000256" key="9">
    <source>
        <dbReference type="ARBA" id="ARBA00022490"/>
    </source>
</evidence>
<dbReference type="NCBIfam" id="TIGR01417">
    <property type="entry name" value="PTS_I_fam"/>
    <property type="match status" value="1"/>
</dbReference>
<dbReference type="STRING" id="1073996.SAMN05444271_1393"/>
<dbReference type="Pfam" id="PF02896">
    <property type="entry name" value="PEP-utilizers_C"/>
    <property type="match status" value="1"/>
</dbReference>
<dbReference type="SUPFAM" id="SSF47831">
    <property type="entry name" value="Enzyme I of the PEP:sugar phosphotransferase system HPr-binding (sub)domain"/>
    <property type="match status" value="1"/>
</dbReference>
<keyword evidence="9" id="KW-0963">Cytoplasm</keyword>
<evidence type="ECO:0000256" key="3">
    <source>
        <dbReference type="ARBA" id="ARBA00002728"/>
    </source>
</evidence>
<feature type="domain" description="Phosphotransferase system enzyme I N-terminal" evidence="23">
    <location>
        <begin position="7"/>
        <end position="130"/>
    </location>
</feature>
<dbReference type="GO" id="GO:0005737">
    <property type="term" value="C:cytoplasm"/>
    <property type="evidence" value="ECO:0007669"/>
    <property type="project" value="UniProtKB-SubCell"/>
</dbReference>
<dbReference type="Gene3D" id="3.20.20.60">
    <property type="entry name" value="Phosphoenolpyruvate-binding domains"/>
    <property type="match status" value="1"/>
</dbReference>
<evidence type="ECO:0000259" key="22">
    <source>
        <dbReference type="Pfam" id="PF02896"/>
    </source>
</evidence>
<comment type="function">
    <text evidence="3">General (non sugar-specific) component of the phosphoenolpyruvate-dependent sugar phosphotransferase system (sugar PTS). This major carbohydrate active-transport system catalyzes the phosphorylation of incoming sugar substrates concomitantly with their translocation across the cell membrane. Enzyme I transfers the phosphoryl group from phosphoenolpyruvate (PEP) to the phosphoryl carrier protein (HPr).</text>
</comment>
<evidence type="ECO:0000256" key="1">
    <source>
        <dbReference type="ARBA" id="ARBA00000683"/>
    </source>
</evidence>
<evidence type="ECO:0000256" key="17">
    <source>
        <dbReference type="PIRSR" id="PIRSR000732-1"/>
    </source>
</evidence>
<dbReference type="Pfam" id="PF05524">
    <property type="entry name" value="PEP-utilisers_N"/>
    <property type="match status" value="1"/>
</dbReference>
<comment type="subcellular location">
    <subcellularLocation>
        <location evidence="4">Cytoplasm</location>
    </subcellularLocation>
</comment>
<evidence type="ECO:0000313" key="25">
    <source>
        <dbReference type="Proteomes" id="UP000198888"/>
    </source>
</evidence>
<protein>
    <recommendedName>
        <fullName evidence="7">Phosphoenolpyruvate-protein phosphotransferase</fullName>
        <ecNumber evidence="6">2.7.3.9</ecNumber>
    </recommendedName>
    <alternativeName>
        <fullName evidence="16">Phosphotransferase system, enzyme I</fullName>
    </alternativeName>
</protein>
<dbReference type="GO" id="GO:0016301">
    <property type="term" value="F:kinase activity"/>
    <property type="evidence" value="ECO:0007669"/>
    <property type="project" value="UniProtKB-KW"/>
</dbReference>
<evidence type="ECO:0000256" key="8">
    <source>
        <dbReference type="ARBA" id="ARBA00022448"/>
    </source>
</evidence>
<evidence type="ECO:0000256" key="12">
    <source>
        <dbReference type="ARBA" id="ARBA00022683"/>
    </source>
</evidence>
<feature type="binding site" evidence="19">
    <location>
        <position position="445"/>
    </location>
    <ligand>
        <name>Mg(2+)</name>
        <dbReference type="ChEBI" id="CHEBI:18420"/>
    </ligand>
</feature>
<evidence type="ECO:0000256" key="13">
    <source>
        <dbReference type="ARBA" id="ARBA00022723"/>
    </source>
</evidence>
<keyword evidence="8" id="KW-0813">Transport</keyword>
<dbReference type="GeneID" id="35003035"/>
<dbReference type="Gene3D" id="1.10.274.10">
    <property type="entry name" value="PtsI, HPr-binding domain"/>
    <property type="match status" value="1"/>
</dbReference>
<reference evidence="24 25" key="1">
    <citation type="submission" date="2016-10" db="EMBL/GenBank/DDBJ databases">
        <authorList>
            <person name="de Groot N.N."/>
        </authorList>
    </citation>
    <scope>NUCLEOTIDE SEQUENCE [LARGE SCALE GENOMIC DNA]</scope>
    <source>
        <strain evidence="24 25">DSM 22187</strain>
    </source>
</reference>
<feature type="compositionally biased region" description="Basic and acidic residues" evidence="20">
    <location>
        <begin position="58"/>
        <end position="73"/>
    </location>
</feature>
<dbReference type="OrthoDB" id="23397at2157"/>
<keyword evidence="10" id="KW-0762">Sugar transport</keyword>
<dbReference type="PANTHER" id="PTHR46244">
    <property type="entry name" value="PHOSPHOENOLPYRUVATE-PROTEIN PHOSPHOTRANSFERASE"/>
    <property type="match status" value="1"/>
</dbReference>
<dbReference type="InterPro" id="IPR008279">
    <property type="entry name" value="PEP-util_enz_mobile_dom"/>
</dbReference>
<dbReference type="SUPFAM" id="SSF51621">
    <property type="entry name" value="Phosphoenolpyruvate/pyruvate domain"/>
    <property type="match status" value="1"/>
</dbReference>
<feature type="binding site" evidence="18">
    <location>
        <position position="343"/>
    </location>
    <ligand>
        <name>phosphoenolpyruvate</name>
        <dbReference type="ChEBI" id="CHEBI:58702"/>
    </ligand>
</feature>
<dbReference type="InterPro" id="IPR015813">
    <property type="entry name" value="Pyrv/PenolPyrv_kinase-like_dom"/>
</dbReference>
<feature type="binding site" evidence="19">
    <location>
        <position position="469"/>
    </location>
    <ligand>
        <name>Mg(2+)</name>
        <dbReference type="ChEBI" id="CHEBI:18420"/>
    </ligand>
</feature>
<keyword evidence="13 19" id="KW-0479">Metal-binding</keyword>
<sequence>MSQRQFEGIGATPTVGIGTAVWYRPTNVTDLGEPPQSDSVDPAAERERFDASQDDAEAELKAEREQTRERVGDEEAAVFDAHLQFLRDPQIESGVQDAVDDGLPAPHAVKQAFEGPIEQFEGMDGMMAERADDLRDIRDRLLRLLTGSERTDLGELPDGSVILAELLTPSDTAQLDPEAVAGIATIKGGRTAHAAIIARSLGIPAVVGIGEALREIDDGTQVVVDGEAEAVIANPNEETRTRAAESTQTPVISESVSTTDGTAIEVAANLGTPAEAEPAVDRGADGVGLFRTEFCFLDRQSPPDEAEQFAAYHSVCETFAEGVDSEATASKPDSEDEPRIVVRTADIGGDKPIDYLDIDAEQNGFLGARGVRLSLEEHADLFETQLRALLRVAATDAGAGLAVMFPLVSTVEELEAALDRVEEIADDLDSEGVDYAIPELGVMIETPASTYLADTFAERVDFLSIGTNDLTQYVQAAQRDLDRMNDYQDPLAPGVIRAIDRTVTAGHAGGAWVGMCGEMAGDPDLTELLVGLGLDELSMSAVTIPDVKTAIQDVDVESAEQLAASVLDAETRADVYDRL</sequence>
<keyword evidence="11 24" id="KW-0808">Transferase</keyword>
<evidence type="ECO:0000256" key="11">
    <source>
        <dbReference type="ARBA" id="ARBA00022679"/>
    </source>
</evidence>
<feature type="region of interest" description="Disordered" evidence="20">
    <location>
        <begin position="26"/>
        <end position="73"/>
    </location>
</feature>
<evidence type="ECO:0000259" key="23">
    <source>
        <dbReference type="Pfam" id="PF05524"/>
    </source>
</evidence>
<evidence type="ECO:0000256" key="7">
    <source>
        <dbReference type="ARBA" id="ARBA00016544"/>
    </source>
</evidence>
<evidence type="ECO:0000256" key="5">
    <source>
        <dbReference type="ARBA" id="ARBA00007837"/>
    </source>
</evidence>
<dbReference type="PRINTS" id="PR01736">
    <property type="entry name" value="PHPHTRNFRASE"/>
</dbReference>
<feature type="active site" description="Tele-phosphohistidine intermediate" evidence="17">
    <location>
        <position position="193"/>
    </location>
</feature>
<dbReference type="RefSeq" id="WP_089673679.1">
    <property type="nucleotide sequence ID" value="NZ_CP024845.1"/>
</dbReference>
<dbReference type="InterPro" id="IPR008731">
    <property type="entry name" value="PTS_EIN"/>
</dbReference>
<feature type="domain" description="PEP-utilising enzyme C-terminal" evidence="22">
    <location>
        <begin position="256"/>
        <end position="555"/>
    </location>
</feature>
<evidence type="ECO:0000256" key="6">
    <source>
        <dbReference type="ARBA" id="ARBA00012232"/>
    </source>
</evidence>
<evidence type="ECO:0000256" key="18">
    <source>
        <dbReference type="PIRSR" id="PIRSR000732-2"/>
    </source>
</evidence>
<evidence type="ECO:0000259" key="21">
    <source>
        <dbReference type="Pfam" id="PF00391"/>
    </source>
</evidence>
<dbReference type="EC" id="2.7.3.9" evidence="6"/>
<dbReference type="Pfam" id="PF00391">
    <property type="entry name" value="PEP-utilizers"/>
    <property type="match status" value="1"/>
</dbReference>
<feature type="binding site" evidence="18">
    <location>
        <position position="479"/>
    </location>
    <ligand>
        <name>phosphoenolpyruvate</name>
        <dbReference type="ChEBI" id="CHEBI:58702"/>
    </ligand>
</feature>
<evidence type="ECO:0000256" key="2">
    <source>
        <dbReference type="ARBA" id="ARBA00001946"/>
    </source>
</evidence>
<dbReference type="PIRSF" id="PIRSF000732">
    <property type="entry name" value="PTS_enzyme_I"/>
    <property type="match status" value="1"/>
</dbReference>
<evidence type="ECO:0000256" key="4">
    <source>
        <dbReference type="ARBA" id="ARBA00004496"/>
    </source>
</evidence>
<dbReference type="InterPro" id="IPR000121">
    <property type="entry name" value="PEP_util_C"/>
</dbReference>
<comment type="catalytic activity">
    <reaction evidence="1">
        <text>L-histidyl-[protein] + phosphoenolpyruvate = N(pros)-phospho-L-histidyl-[protein] + pyruvate</text>
        <dbReference type="Rhea" id="RHEA:23880"/>
        <dbReference type="Rhea" id="RHEA-COMP:9745"/>
        <dbReference type="Rhea" id="RHEA-COMP:9746"/>
        <dbReference type="ChEBI" id="CHEBI:15361"/>
        <dbReference type="ChEBI" id="CHEBI:29979"/>
        <dbReference type="ChEBI" id="CHEBI:58702"/>
        <dbReference type="ChEBI" id="CHEBI:64837"/>
        <dbReference type="EC" id="2.7.3.9"/>
    </reaction>
</comment>
<feature type="binding site" evidence="18">
    <location>
        <position position="291"/>
    </location>
    <ligand>
        <name>phosphoenolpyruvate</name>
        <dbReference type="ChEBI" id="CHEBI:58702"/>
    </ligand>
</feature>
<dbReference type="KEGG" id="hae:halTADL_2255"/>
<evidence type="ECO:0000256" key="16">
    <source>
        <dbReference type="ARBA" id="ARBA00033235"/>
    </source>
</evidence>
<dbReference type="GO" id="GO:0046872">
    <property type="term" value="F:metal ion binding"/>
    <property type="evidence" value="ECO:0007669"/>
    <property type="project" value="UniProtKB-KW"/>
</dbReference>
<comment type="similarity">
    <text evidence="5">Belongs to the PEP-utilizing enzyme family.</text>
</comment>
<keyword evidence="14" id="KW-0418">Kinase</keyword>
<name>A0A1H6XFI9_9EURY</name>
<dbReference type="PROSITE" id="PS00370">
    <property type="entry name" value="PEP_ENZYMES_PHOS_SITE"/>
    <property type="match status" value="1"/>
</dbReference>
<evidence type="ECO:0000256" key="15">
    <source>
        <dbReference type="ARBA" id="ARBA00022842"/>
    </source>
</evidence>
<dbReference type="EMBL" id="FNYR01000039">
    <property type="protein sequence ID" value="SEJ27878.1"/>
    <property type="molecule type" value="Genomic_DNA"/>
</dbReference>
<feature type="binding site" evidence="18">
    <location>
        <begin position="468"/>
        <end position="469"/>
    </location>
    <ligand>
        <name>phosphoenolpyruvate</name>
        <dbReference type="ChEBI" id="CHEBI:58702"/>
    </ligand>
</feature>
<organism evidence="24 25">
    <name type="scientific">Halohasta litchfieldiae</name>
    <dbReference type="NCBI Taxonomy" id="1073996"/>
    <lineage>
        <taxon>Archaea</taxon>
        <taxon>Methanobacteriati</taxon>
        <taxon>Methanobacteriota</taxon>
        <taxon>Stenosarchaea group</taxon>
        <taxon>Halobacteria</taxon>
        <taxon>Halobacteriales</taxon>
        <taxon>Haloferacaceae</taxon>
        <taxon>Halohasta</taxon>
    </lineage>
</organism>
<dbReference type="InterPro" id="IPR036618">
    <property type="entry name" value="PtsI_HPr-bd_sf"/>
</dbReference>
<proteinExistence type="inferred from homology"/>
<dbReference type="InterPro" id="IPR040442">
    <property type="entry name" value="Pyrv_kinase-like_dom_sf"/>
</dbReference>
<dbReference type="PANTHER" id="PTHR46244:SF3">
    <property type="entry name" value="PHOSPHOENOLPYRUVATE-PROTEIN PHOSPHOTRANSFERASE"/>
    <property type="match status" value="1"/>
</dbReference>
<keyword evidence="25" id="KW-1185">Reference proteome</keyword>
<evidence type="ECO:0000256" key="14">
    <source>
        <dbReference type="ARBA" id="ARBA00022777"/>
    </source>
</evidence>
<evidence type="ECO:0000256" key="19">
    <source>
        <dbReference type="PIRSR" id="PIRSR000732-3"/>
    </source>
</evidence>
<evidence type="ECO:0000313" key="24">
    <source>
        <dbReference type="EMBL" id="SEJ27878.1"/>
    </source>
</evidence>
<keyword evidence="12" id="KW-0598">Phosphotransferase system</keyword>
<dbReference type="InterPro" id="IPR036637">
    <property type="entry name" value="Phosphohistidine_dom_sf"/>
</dbReference>
<feature type="domain" description="PEP-utilising enzyme mobile" evidence="21">
    <location>
        <begin position="156"/>
        <end position="227"/>
    </location>
</feature>
<dbReference type="InterPro" id="IPR024692">
    <property type="entry name" value="PTS_EI"/>
</dbReference>
<dbReference type="InterPro" id="IPR050499">
    <property type="entry name" value="PEP-utilizing_PTS_enzyme"/>
</dbReference>
<dbReference type="GO" id="GO:0008965">
    <property type="term" value="F:phosphoenolpyruvate-protein phosphotransferase activity"/>
    <property type="evidence" value="ECO:0007669"/>
    <property type="project" value="UniProtKB-EC"/>
</dbReference>
<evidence type="ECO:0000256" key="20">
    <source>
        <dbReference type="SAM" id="MobiDB-lite"/>
    </source>
</evidence>
<accession>A0A2H4Q3S0</accession>
<dbReference type="SUPFAM" id="SSF52009">
    <property type="entry name" value="Phosphohistidine domain"/>
    <property type="match status" value="1"/>
</dbReference>
<keyword evidence="15 19" id="KW-0460">Magnesium</keyword>
<feature type="active site" description="Proton donor" evidence="17">
    <location>
        <position position="516"/>
    </location>
</feature>
<dbReference type="GO" id="GO:0009401">
    <property type="term" value="P:phosphoenolpyruvate-dependent sugar phosphotransferase system"/>
    <property type="evidence" value="ECO:0007669"/>
    <property type="project" value="UniProtKB-KW"/>
</dbReference>
<dbReference type="Gene3D" id="3.50.30.10">
    <property type="entry name" value="Phosphohistidine domain"/>
    <property type="match status" value="1"/>
</dbReference>
<gene>
    <name evidence="24" type="ORF">SAMN05444271_1393</name>
</gene>
<dbReference type="AlphaFoldDB" id="A0A1H6XFI9"/>
<comment type="cofactor">
    <cofactor evidence="2 19">
        <name>Mg(2+)</name>
        <dbReference type="ChEBI" id="CHEBI:18420"/>
    </cofactor>
</comment>
<accession>A0A1H6XFI9</accession>
<dbReference type="InterPro" id="IPR006318">
    <property type="entry name" value="PTS_EI-like"/>
</dbReference>
<dbReference type="InterPro" id="IPR018274">
    <property type="entry name" value="PEP_util_AS"/>
</dbReference>
<dbReference type="Proteomes" id="UP000198888">
    <property type="component" value="Unassembled WGS sequence"/>
</dbReference>
<evidence type="ECO:0000256" key="10">
    <source>
        <dbReference type="ARBA" id="ARBA00022597"/>
    </source>
</evidence>